<dbReference type="OrthoDB" id="1700726at2759"/>
<dbReference type="InterPro" id="IPR000873">
    <property type="entry name" value="AMP-dep_synth/lig_dom"/>
</dbReference>
<dbReference type="RefSeq" id="XP_040632624.1">
    <property type="nucleotide sequence ID" value="XM_040769699.1"/>
</dbReference>
<accession>M5GBG6</accession>
<dbReference type="AlphaFoldDB" id="M5GBG6"/>
<sequence>MDNDTSIPKLKLPEVDWDALLKHDTTTYVLVAVTAVLFVLWQNQRPQPLAHPLLFGRQSDISKSRKKGESAIYRNYGLGHGSPLVTRPKADVRSIFDLVSESQTASRKLWKHHTTNTELKHTAAAIATGLVKVAGLVPKESNVLFLMNDSVDFVIADLACAQLSITSFTTTSTQFVVPILHWHMPKAIIVSASYLDRLLEQIVDEKETHLMCVIVVPEQGVKTDVTDSGLKSGVKIFLWGEIEDAGKVAEQVQPVETAPEDVFSVNFYTTGPDGRPIGAEITHQNLTAGVASVMNLFASGKTLSAADTVVSAFSFAHPFGRAVAYASIYNGSAFGTVPSTALHKGPLDASKVGLDELQHTVDLYDLPAPTVVFLTPPHLTSWGQAILRSVGFFFLFGWRHKIAEATHGHISRDSWLDNFIFGGARKKAGKKLDEKLRQIIIAGEPIPPLRLRPSRLLLSVPVVNAFIHPLVCGPACATSPFDVQFFRTPSAHYGAPTASLELKLNGVDDVAVERGEDPVGEMIVRGPSVLTTTPVEIPLIDGWLKTGEAAMVQSNGSILLIPQQ</sequence>
<evidence type="ECO:0000313" key="2">
    <source>
        <dbReference type="EMBL" id="EJU05730.1"/>
    </source>
</evidence>
<dbReference type="GO" id="GO:0005783">
    <property type="term" value="C:endoplasmic reticulum"/>
    <property type="evidence" value="ECO:0007669"/>
    <property type="project" value="TreeGrafter"/>
</dbReference>
<dbReference type="GO" id="GO:0004467">
    <property type="term" value="F:long-chain fatty acid-CoA ligase activity"/>
    <property type="evidence" value="ECO:0007669"/>
    <property type="project" value="TreeGrafter"/>
</dbReference>
<gene>
    <name evidence="2" type="ORF">DACRYDRAFT_113780</name>
</gene>
<dbReference type="HOGENOM" id="CLU_502652_0_0_1"/>
<dbReference type="Pfam" id="PF00501">
    <property type="entry name" value="AMP-binding"/>
    <property type="match status" value="1"/>
</dbReference>
<reference evidence="2 3" key="1">
    <citation type="journal article" date="2012" name="Science">
        <title>The Paleozoic origin of enzymatic lignin decomposition reconstructed from 31 fungal genomes.</title>
        <authorList>
            <person name="Floudas D."/>
            <person name="Binder M."/>
            <person name="Riley R."/>
            <person name="Barry K."/>
            <person name="Blanchette R.A."/>
            <person name="Henrissat B."/>
            <person name="Martinez A.T."/>
            <person name="Otillar R."/>
            <person name="Spatafora J.W."/>
            <person name="Yadav J.S."/>
            <person name="Aerts A."/>
            <person name="Benoit I."/>
            <person name="Boyd A."/>
            <person name="Carlson A."/>
            <person name="Copeland A."/>
            <person name="Coutinho P.M."/>
            <person name="de Vries R.P."/>
            <person name="Ferreira P."/>
            <person name="Findley K."/>
            <person name="Foster B."/>
            <person name="Gaskell J."/>
            <person name="Glotzer D."/>
            <person name="Gorecki P."/>
            <person name="Heitman J."/>
            <person name="Hesse C."/>
            <person name="Hori C."/>
            <person name="Igarashi K."/>
            <person name="Jurgens J.A."/>
            <person name="Kallen N."/>
            <person name="Kersten P."/>
            <person name="Kohler A."/>
            <person name="Kuees U."/>
            <person name="Kumar T.K.A."/>
            <person name="Kuo A."/>
            <person name="LaButti K."/>
            <person name="Larrondo L.F."/>
            <person name="Lindquist E."/>
            <person name="Ling A."/>
            <person name="Lombard V."/>
            <person name="Lucas S."/>
            <person name="Lundell T."/>
            <person name="Martin R."/>
            <person name="McLaughlin D.J."/>
            <person name="Morgenstern I."/>
            <person name="Morin E."/>
            <person name="Murat C."/>
            <person name="Nagy L.G."/>
            <person name="Nolan M."/>
            <person name="Ohm R.A."/>
            <person name="Patyshakuliyeva A."/>
            <person name="Rokas A."/>
            <person name="Ruiz-Duenas F.J."/>
            <person name="Sabat G."/>
            <person name="Salamov A."/>
            <person name="Samejima M."/>
            <person name="Schmutz J."/>
            <person name="Slot J.C."/>
            <person name="St John F."/>
            <person name="Stenlid J."/>
            <person name="Sun H."/>
            <person name="Sun S."/>
            <person name="Syed K."/>
            <person name="Tsang A."/>
            <person name="Wiebenga A."/>
            <person name="Young D."/>
            <person name="Pisabarro A."/>
            <person name="Eastwood D.C."/>
            <person name="Martin F."/>
            <person name="Cullen D."/>
            <person name="Grigoriev I.V."/>
            <person name="Hibbett D.S."/>
        </authorList>
    </citation>
    <scope>NUCLEOTIDE SEQUENCE [LARGE SCALE GENOMIC DNA]</scope>
    <source>
        <strain evidence="2 3">DJM-731 SS1</strain>
    </source>
</reference>
<proteinExistence type="predicted"/>
<dbReference type="STRING" id="1858805.M5GBG6"/>
<protein>
    <submittedName>
        <fullName evidence="2">Acetyl-CoA synthetase</fullName>
    </submittedName>
</protein>
<feature type="domain" description="AMP-dependent synthetase/ligase" evidence="1">
    <location>
        <begin position="113"/>
        <end position="530"/>
    </location>
</feature>
<organism evidence="2 3">
    <name type="scientific">Dacryopinax primogenitus (strain DJM 731)</name>
    <name type="common">Brown rot fungus</name>
    <dbReference type="NCBI Taxonomy" id="1858805"/>
    <lineage>
        <taxon>Eukaryota</taxon>
        <taxon>Fungi</taxon>
        <taxon>Dikarya</taxon>
        <taxon>Basidiomycota</taxon>
        <taxon>Agaricomycotina</taxon>
        <taxon>Dacrymycetes</taxon>
        <taxon>Dacrymycetales</taxon>
        <taxon>Dacrymycetaceae</taxon>
        <taxon>Dacryopinax</taxon>
    </lineage>
</organism>
<evidence type="ECO:0000313" key="3">
    <source>
        <dbReference type="Proteomes" id="UP000030653"/>
    </source>
</evidence>
<dbReference type="Gene3D" id="3.40.50.12780">
    <property type="entry name" value="N-terminal domain of ligase-like"/>
    <property type="match status" value="1"/>
</dbReference>
<dbReference type="PANTHER" id="PTHR43272">
    <property type="entry name" value="LONG-CHAIN-FATTY-ACID--COA LIGASE"/>
    <property type="match status" value="1"/>
</dbReference>
<dbReference type="GeneID" id="63684761"/>
<dbReference type="EMBL" id="JH795856">
    <property type="protein sequence ID" value="EJU05730.1"/>
    <property type="molecule type" value="Genomic_DNA"/>
</dbReference>
<name>M5GBG6_DACPD</name>
<evidence type="ECO:0000259" key="1">
    <source>
        <dbReference type="Pfam" id="PF00501"/>
    </source>
</evidence>
<keyword evidence="3" id="KW-1185">Reference proteome</keyword>
<dbReference type="Proteomes" id="UP000030653">
    <property type="component" value="Unassembled WGS sequence"/>
</dbReference>
<dbReference type="GO" id="GO:0016020">
    <property type="term" value="C:membrane"/>
    <property type="evidence" value="ECO:0007669"/>
    <property type="project" value="TreeGrafter"/>
</dbReference>
<dbReference type="OMA" id="FVNAFTH"/>
<dbReference type="PANTHER" id="PTHR43272:SF11">
    <property type="entry name" value="AMP-DEPENDENT SYNTHETASE_LIGASE DOMAIN-CONTAINING PROTEIN"/>
    <property type="match status" value="1"/>
</dbReference>
<dbReference type="SUPFAM" id="SSF56801">
    <property type="entry name" value="Acetyl-CoA synthetase-like"/>
    <property type="match status" value="1"/>
</dbReference>
<dbReference type="InterPro" id="IPR042099">
    <property type="entry name" value="ANL_N_sf"/>
</dbReference>